<feature type="signal peptide" evidence="1">
    <location>
        <begin position="1"/>
        <end position="21"/>
    </location>
</feature>
<dbReference type="PROSITE" id="PS51257">
    <property type="entry name" value="PROKAR_LIPOPROTEIN"/>
    <property type="match status" value="1"/>
</dbReference>
<dbReference type="Proteomes" id="UP000295260">
    <property type="component" value="Unassembled WGS sequence"/>
</dbReference>
<dbReference type="AlphaFoldDB" id="A0A4R6Q741"/>
<keyword evidence="1" id="KW-0732">Signal</keyword>
<protein>
    <recommendedName>
        <fullName evidence="4">Lipoprotein</fullName>
    </recommendedName>
</protein>
<evidence type="ECO:0000313" key="2">
    <source>
        <dbReference type="EMBL" id="TDP58334.1"/>
    </source>
</evidence>
<dbReference type="OrthoDB" id="1365239at2"/>
<feature type="chain" id="PRO_5020714796" description="Lipoprotein" evidence="1">
    <location>
        <begin position="22"/>
        <end position="181"/>
    </location>
</feature>
<gene>
    <name evidence="2" type="ORF">BC748_2373</name>
</gene>
<keyword evidence="3" id="KW-1185">Reference proteome</keyword>
<reference evidence="2 3" key="1">
    <citation type="submission" date="2019-03" db="EMBL/GenBank/DDBJ databases">
        <title>Genomic Encyclopedia of Archaeal and Bacterial Type Strains, Phase II (KMG-II): from individual species to whole genera.</title>
        <authorList>
            <person name="Goeker M."/>
        </authorList>
    </citation>
    <scope>NUCLEOTIDE SEQUENCE [LARGE SCALE GENOMIC DNA]</scope>
    <source>
        <strain evidence="2 3">DSM 25687</strain>
    </source>
</reference>
<dbReference type="RefSeq" id="WP_133533603.1">
    <property type="nucleotide sequence ID" value="NZ_SNXR01000015.1"/>
</dbReference>
<name>A0A4R6Q741_9FLAO</name>
<accession>A0A4R6Q741</accession>
<evidence type="ECO:0008006" key="4">
    <source>
        <dbReference type="Google" id="ProtNLM"/>
    </source>
</evidence>
<organism evidence="2 3">
    <name type="scientific">Flavobacterium dankookense</name>
    <dbReference type="NCBI Taxonomy" id="706186"/>
    <lineage>
        <taxon>Bacteria</taxon>
        <taxon>Pseudomonadati</taxon>
        <taxon>Bacteroidota</taxon>
        <taxon>Flavobacteriia</taxon>
        <taxon>Flavobacteriales</taxon>
        <taxon>Flavobacteriaceae</taxon>
        <taxon>Flavobacterium</taxon>
    </lineage>
</organism>
<sequence length="181" mass="18673">MKTIKQFGFALAIIFSLTLSSCGGSDDNGGGGGFNGPATGTFIKAKVGGSNFISEGEFAVGNYTSGAMVLTGSSTSGKNIGIQLYSTTGSLAVGTYNMNATQDSDIAVGSITYTDVNTSTFTVTPYNSLNCENTNGTLEITFMDATKIEGTFSFVGKEVKEDETCNGGTKTVTNGSFRLVL</sequence>
<proteinExistence type="predicted"/>
<evidence type="ECO:0000256" key="1">
    <source>
        <dbReference type="SAM" id="SignalP"/>
    </source>
</evidence>
<dbReference type="EMBL" id="SNXR01000015">
    <property type="protein sequence ID" value="TDP58334.1"/>
    <property type="molecule type" value="Genomic_DNA"/>
</dbReference>
<evidence type="ECO:0000313" key="3">
    <source>
        <dbReference type="Proteomes" id="UP000295260"/>
    </source>
</evidence>
<comment type="caution">
    <text evidence="2">The sequence shown here is derived from an EMBL/GenBank/DDBJ whole genome shotgun (WGS) entry which is preliminary data.</text>
</comment>